<accession>A0ABM1ZIQ6</accession>
<dbReference type="EnsemblMetazoa" id="AALFPA23_018882.R27756">
    <property type="protein sequence ID" value="AALFPA23_018882.P27756"/>
    <property type="gene ID" value="AALFPA23_018882"/>
</dbReference>
<dbReference type="RefSeq" id="XP_019537324.3">
    <property type="nucleotide sequence ID" value="XM_019681779.3"/>
</dbReference>
<evidence type="ECO:0000313" key="1">
    <source>
        <dbReference type="EnsemblMetazoa" id="AALFPA23_018882.P27756"/>
    </source>
</evidence>
<dbReference type="PANTHER" id="PTHR36693:SF1">
    <property type="entry name" value="GH02722P"/>
    <property type="match status" value="1"/>
</dbReference>
<proteinExistence type="predicted"/>
<dbReference type="Proteomes" id="UP000069940">
    <property type="component" value="Unassembled WGS sequence"/>
</dbReference>
<sequence>MLSFLVQDYSGCIDKYVICRKCLKECEKHYRLVSGDKSSLYCFVPVDSIELNRFLLDLRCFRLYRALIGNLISGLWNSAIQRVIIEVHPPRKEPLDYAWGERANRMMWERIELDEMMSWLSTLGGAFSALGDYKLACADTAGRISVQQMRLAIRLGEPSVIARCRLYMAIALIQKYKFAEAKWIVQRIYRKEKRQTEPDTRLIKMCLGIWSKLSYEYELYQKKLNRPKE</sequence>
<organism evidence="1 2">
    <name type="scientific">Aedes albopictus</name>
    <name type="common">Asian tiger mosquito</name>
    <name type="synonym">Stegomyia albopicta</name>
    <dbReference type="NCBI Taxonomy" id="7160"/>
    <lineage>
        <taxon>Eukaryota</taxon>
        <taxon>Metazoa</taxon>
        <taxon>Ecdysozoa</taxon>
        <taxon>Arthropoda</taxon>
        <taxon>Hexapoda</taxon>
        <taxon>Insecta</taxon>
        <taxon>Pterygota</taxon>
        <taxon>Neoptera</taxon>
        <taxon>Endopterygota</taxon>
        <taxon>Diptera</taxon>
        <taxon>Nematocera</taxon>
        <taxon>Culicoidea</taxon>
        <taxon>Culicidae</taxon>
        <taxon>Culicinae</taxon>
        <taxon>Aedini</taxon>
        <taxon>Aedes</taxon>
        <taxon>Stegomyia</taxon>
    </lineage>
</organism>
<dbReference type="InterPro" id="IPR032072">
    <property type="entry name" value="DUF4807"/>
</dbReference>
<reference evidence="2" key="1">
    <citation type="journal article" date="2015" name="Proc. Natl. Acad. Sci. U.S.A.">
        <title>Genome sequence of the Asian Tiger mosquito, Aedes albopictus, reveals insights into its biology, genetics, and evolution.</title>
        <authorList>
            <person name="Chen X.G."/>
            <person name="Jiang X."/>
            <person name="Gu J."/>
            <person name="Xu M."/>
            <person name="Wu Y."/>
            <person name="Deng Y."/>
            <person name="Zhang C."/>
            <person name="Bonizzoni M."/>
            <person name="Dermauw W."/>
            <person name="Vontas J."/>
            <person name="Armbruster P."/>
            <person name="Huang X."/>
            <person name="Yang Y."/>
            <person name="Zhang H."/>
            <person name="He W."/>
            <person name="Peng H."/>
            <person name="Liu Y."/>
            <person name="Wu K."/>
            <person name="Chen J."/>
            <person name="Lirakis M."/>
            <person name="Topalis P."/>
            <person name="Van Leeuwen T."/>
            <person name="Hall A.B."/>
            <person name="Jiang X."/>
            <person name="Thorpe C."/>
            <person name="Mueller R.L."/>
            <person name="Sun C."/>
            <person name="Waterhouse R.M."/>
            <person name="Yan G."/>
            <person name="Tu Z.J."/>
            <person name="Fang X."/>
            <person name="James A.A."/>
        </authorList>
    </citation>
    <scope>NUCLEOTIDE SEQUENCE [LARGE SCALE GENOMIC DNA]</scope>
    <source>
        <strain evidence="2">Foshan</strain>
    </source>
</reference>
<dbReference type="Pfam" id="PF16065">
    <property type="entry name" value="DUF4807"/>
    <property type="match status" value="1"/>
</dbReference>
<protein>
    <recommendedName>
        <fullName evidence="3">Secreted protein</fullName>
    </recommendedName>
</protein>
<dbReference type="GeneID" id="109408447"/>
<evidence type="ECO:0008006" key="3">
    <source>
        <dbReference type="Google" id="ProtNLM"/>
    </source>
</evidence>
<keyword evidence="2" id="KW-1185">Reference proteome</keyword>
<reference evidence="1" key="2">
    <citation type="submission" date="2025-05" db="UniProtKB">
        <authorList>
            <consortium name="EnsemblMetazoa"/>
        </authorList>
    </citation>
    <scope>IDENTIFICATION</scope>
    <source>
        <strain evidence="1">Foshan</strain>
    </source>
</reference>
<name>A0ABM1ZIQ6_AEDAL</name>
<evidence type="ECO:0000313" key="2">
    <source>
        <dbReference type="Proteomes" id="UP000069940"/>
    </source>
</evidence>
<dbReference type="PANTHER" id="PTHR36693">
    <property type="entry name" value="GH02722P"/>
    <property type="match status" value="1"/>
</dbReference>